<keyword evidence="2 5" id="KW-0808">Transferase</keyword>
<dbReference type="RefSeq" id="WP_073090231.1">
    <property type="nucleotide sequence ID" value="NZ_FQWY01000009.1"/>
</dbReference>
<dbReference type="InterPro" id="IPR038460">
    <property type="entry name" value="AcetylCoA_hyd_C_sf"/>
</dbReference>
<dbReference type="STRING" id="1123382.SAMN02745221_00743"/>
<gene>
    <name evidence="5" type="ORF">SAMN02745221_00743</name>
</gene>
<dbReference type="Gene3D" id="3.30.750.70">
    <property type="entry name" value="4-hydroxybutyrate coenzyme like domains"/>
    <property type="match status" value="1"/>
</dbReference>
<evidence type="ECO:0000256" key="2">
    <source>
        <dbReference type="ARBA" id="ARBA00022679"/>
    </source>
</evidence>
<dbReference type="Pfam" id="PF13336">
    <property type="entry name" value="AcetylCoA_hyd_C"/>
    <property type="match status" value="1"/>
</dbReference>
<reference evidence="6" key="1">
    <citation type="submission" date="2016-11" db="EMBL/GenBank/DDBJ databases">
        <authorList>
            <person name="Varghese N."/>
            <person name="Submissions S."/>
        </authorList>
    </citation>
    <scope>NUCLEOTIDE SEQUENCE [LARGE SCALE GENOMIC DNA]</scope>
    <source>
        <strain evidence="6">DSM 11003</strain>
    </source>
</reference>
<evidence type="ECO:0000313" key="6">
    <source>
        <dbReference type="Proteomes" id="UP000242329"/>
    </source>
</evidence>
<dbReference type="PANTHER" id="PTHR21432">
    <property type="entry name" value="ACETYL-COA HYDROLASE-RELATED"/>
    <property type="match status" value="1"/>
</dbReference>
<evidence type="ECO:0000256" key="1">
    <source>
        <dbReference type="ARBA" id="ARBA00009632"/>
    </source>
</evidence>
<dbReference type="GO" id="GO:0006083">
    <property type="term" value="P:acetate metabolic process"/>
    <property type="evidence" value="ECO:0007669"/>
    <property type="project" value="InterPro"/>
</dbReference>
<keyword evidence="6" id="KW-1185">Reference proteome</keyword>
<dbReference type="InterPro" id="IPR026888">
    <property type="entry name" value="AcetylCoA_hyd_C"/>
</dbReference>
<protein>
    <submittedName>
        <fullName evidence="5">4-hydroxybutyrate CoA-transferase</fullName>
    </submittedName>
</protein>
<dbReference type="Proteomes" id="UP000242329">
    <property type="component" value="Unassembled WGS sequence"/>
</dbReference>
<dbReference type="Pfam" id="PF02550">
    <property type="entry name" value="AcetylCoA_hydro"/>
    <property type="match status" value="1"/>
</dbReference>
<dbReference type="Gene3D" id="3.40.1080.10">
    <property type="entry name" value="Glutaconate Coenzyme A-transferase"/>
    <property type="match status" value="1"/>
</dbReference>
<dbReference type="InterPro" id="IPR037171">
    <property type="entry name" value="NagB/RpiA_transferase-like"/>
</dbReference>
<dbReference type="SUPFAM" id="SSF100950">
    <property type="entry name" value="NagB/RpiA/CoA transferase-like"/>
    <property type="match status" value="2"/>
</dbReference>
<dbReference type="OrthoDB" id="9801795at2"/>
<dbReference type="GO" id="GO:0008775">
    <property type="term" value="F:acetate CoA-transferase activity"/>
    <property type="evidence" value="ECO:0007669"/>
    <property type="project" value="InterPro"/>
</dbReference>
<dbReference type="InterPro" id="IPR046433">
    <property type="entry name" value="ActCoA_hydro"/>
</dbReference>
<organism evidence="5 6">
    <name type="scientific">Thermosyntropha lipolytica DSM 11003</name>
    <dbReference type="NCBI Taxonomy" id="1123382"/>
    <lineage>
        <taxon>Bacteria</taxon>
        <taxon>Bacillati</taxon>
        <taxon>Bacillota</taxon>
        <taxon>Clostridia</taxon>
        <taxon>Eubacteriales</taxon>
        <taxon>Syntrophomonadaceae</taxon>
        <taxon>Thermosyntropha</taxon>
    </lineage>
</organism>
<dbReference type="PANTHER" id="PTHR21432:SF20">
    <property type="entry name" value="ACETYL-COA HYDROLASE"/>
    <property type="match status" value="1"/>
</dbReference>
<evidence type="ECO:0000313" key="5">
    <source>
        <dbReference type="EMBL" id="SHG68482.1"/>
    </source>
</evidence>
<sequence length="431" mass="47639">MDWRTYYQERIVPAEEAVKCIKSGDRVVLGHACAEPELLVDAMVKRAEELTDVEIVHMVAMGKAEYCKPEYIKSFRHNALFAGGNTRQAINEGRADYTPVFFHEVPRLFRDKTIEVDVAMVTVTPPDKHGFVSLGISVDYTMQAVLSAKKVIAEVNPNMPYTLGRSCIKVTDIDYFVPVERPIIELKPPVIGEVEEAIGRHVASLIKDGDCLQLGIGAIPDAILGFLQDKKDLGIHSEMISDGVMHLVEKGVINGRSKNLHPYKIIVNFVMGSKNFYEWLHYNPMVEFHPVDYVNDPFIIAQNDNMVAINSALAVDLMGQVAADMLGNKQFSGVGGQVDFVRGAARSKGGRSIIALPSTAAQGTVSRIVPALGKGQAVTTSRNDVDYVVTEYGIAHLKGLPVRKRAERLISIAAPQFREELERQFKEIYGV</sequence>
<dbReference type="EMBL" id="FQWY01000009">
    <property type="protein sequence ID" value="SHG68482.1"/>
    <property type="molecule type" value="Genomic_DNA"/>
</dbReference>
<feature type="domain" description="Acetyl-CoA hydrolase/transferase N-terminal" evidence="3">
    <location>
        <begin position="10"/>
        <end position="177"/>
    </location>
</feature>
<dbReference type="AlphaFoldDB" id="A0A1M5LTM5"/>
<evidence type="ECO:0000259" key="3">
    <source>
        <dbReference type="Pfam" id="PF02550"/>
    </source>
</evidence>
<dbReference type="InterPro" id="IPR003702">
    <property type="entry name" value="ActCoA_hydro_N"/>
</dbReference>
<proteinExistence type="inferred from homology"/>
<dbReference type="Gene3D" id="3.40.1080.20">
    <property type="entry name" value="Acetyl-CoA hydrolase/transferase C-terminal domain"/>
    <property type="match status" value="1"/>
</dbReference>
<evidence type="ECO:0000259" key="4">
    <source>
        <dbReference type="Pfam" id="PF13336"/>
    </source>
</evidence>
<feature type="domain" description="Acetyl-CoA hydrolase/transferase C-terminal" evidence="4">
    <location>
        <begin position="272"/>
        <end position="424"/>
    </location>
</feature>
<name>A0A1M5LTM5_9FIRM</name>
<accession>A0A1M5LTM5</accession>
<comment type="similarity">
    <text evidence="1">Belongs to the acetyl-CoA hydrolase/transferase family.</text>
</comment>